<keyword evidence="3" id="KW-1185">Reference proteome</keyword>
<dbReference type="EMBL" id="WVHT01000015">
    <property type="protein sequence ID" value="MXV53200.1"/>
    <property type="molecule type" value="Genomic_DNA"/>
</dbReference>
<protein>
    <submittedName>
        <fullName evidence="2">Uncharacterized protein</fullName>
    </submittedName>
</protein>
<organism evidence="2 3">
    <name type="scientific">Hufsiella arboris</name>
    <dbReference type="NCBI Taxonomy" id="2695275"/>
    <lineage>
        <taxon>Bacteria</taxon>
        <taxon>Pseudomonadati</taxon>
        <taxon>Bacteroidota</taxon>
        <taxon>Sphingobacteriia</taxon>
        <taxon>Sphingobacteriales</taxon>
        <taxon>Sphingobacteriaceae</taxon>
        <taxon>Hufsiella</taxon>
    </lineage>
</organism>
<feature type="transmembrane region" description="Helical" evidence="1">
    <location>
        <begin position="135"/>
        <end position="158"/>
    </location>
</feature>
<keyword evidence="1" id="KW-0472">Membrane</keyword>
<gene>
    <name evidence="2" type="ORF">GS399_19715</name>
</gene>
<dbReference type="RefSeq" id="WP_160846380.1">
    <property type="nucleotide sequence ID" value="NZ_WVHT01000015.1"/>
</dbReference>
<accession>A0A7K1YFJ9</accession>
<reference evidence="2 3" key="1">
    <citation type="submission" date="2019-11" db="EMBL/GenBank/DDBJ databases">
        <title>Pedobacter sp. HMF7647 Genome sequencing and assembly.</title>
        <authorList>
            <person name="Kang H."/>
            <person name="Kim H."/>
            <person name="Joh K."/>
        </authorList>
    </citation>
    <scope>NUCLEOTIDE SEQUENCE [LARGE SCALE GENOMIC DNA]</scope>
    <source>
        <strain evidence="2 3">HMF7647</strain>
    </source>
</reference>
<feature type="transmembrane region" description="Helical" evidence="1">
    <location>
        <begin position="48"/>
        <end position="68"/>
    </location>
</feature>
<feature type="transmembrane region" description="Helical" evidence="1">
    <location>
        <begin position="164"/>
        <end position="183"/>
    </location>
</feature>
<dbReference type="AlphaFoldDB" id="A0A7K1YFJ9"/>
<dbReference type="Proteomes" id="UP000466586">
    <property type="component" value="Unassembled WGS sequence"/>
</dbReference>
<sequence>MTQLEDLKNEWVEKQGMLTGAPAQDPESLKKIIRRRTGKHLAASMRYFWAYFVFQIIVYALLSHVIIVHWRNPFILSLSIAGIILYLPFMVFLMRNFKKIASTKFSTEQDPSVSIYNYVFQQYTFLRNFYRFKKLYELFLVPVSAAIGVILSFTIFVPGSVKEHPVAAAITFVLTLISCMWAIRSENKTSFRIPIRQLQQILDEYRVDSEQ</sequence>
<proteinExistence type="predicted"/>
<evidence type="ECO:0000256" key="1">
    <source>
        <dbReference type="SAM" id="Phobius"/>
    </source>
</evidence>
<evidence type="ECO:0000313" key="3">
    <source>
        <dbReference type="Proteomes" id="UP000466586"/>
    </source>
</evidence>
<name>A0A7K1YFJ9_9SPHI</name>
<feature type="transmembrane region" description="Helical" evidence="1">
    <location>
        <begin position="74"/>
        <end position="94"/>
    </location>
</feature>
<keyword evidence="1" id="KW-1133">Transmembrane helix</keyword>
<comment type="caution">
    <text evidence="2">The sequence shown here is derived from an EMBL/GenBank/DDBJ whole genome shotgun (WGS) entry which is preliminary data.</text>
</comment>
<evidence type="ECO:0000313" key="2">
    <source>
        <dbReference type="EMBL" id="MXV53200.1"/>
    </source>
</evidence>
<keyword evidence="1" id="KW-0812">Transmembrane</keyword>